<proteinExistence type="predicted"/>
<sequence length="129" mass="14332">MPRREKRSKYSLPTEQVARRGKKSKHGPLIRSEDDDDHMGEVEQYSFNSAYSGAMPKVLITVGLMLLAGFFVGPMLMDSKALSPLRQVDTDRSPPPPPPDEYVEGVDPTTPAATAKAWFDGRSMHCILQ</sequence>
<keyword evidence="2" id="KW-1133">Transmembrane helix</keyword>
<protein>
    <submittedName>
        <fullName evidence="3">Uncharacterized protein</fullName>
    </submittedName>
</protein>
<dbReference type="EMBL" id="JBGBPQ010000002">
    <property type="protein sequence ID" value="KAL1528410.1"/>
    <property type="molecule type" value="Genomic_DNA"/>
</dbReference>
<evidence type="ECO:0000256" key="1">
    <source>
        <dbReference type="SAM" id="MobiDB-lite"/>
    </source>
</evidence>
<gene>
    <name evidence="3" type="ORF">AB1Y20_009759</name>
</gene>
<name>A0AB34K2Y0_PRYPA</name>
<evidence type="ECO:0000313" key="4">
    <source>
        <dbReference type="Proteomes" id="UP001515480"/>
    </source>
</evidence>
<evidence type="ECO:0000256" key="2">
    <source>
        <dbReference type="SAM" id="Phobius"/>
    </source>
</evidence>
<keyword evidence="4" id="KW-1185">Reference proteome</keyword>
<organism evidence="3 4">
    <name type="scientific">Prymnesium parvum</name>
    <name type="common">Toxic golden alga</name>
    <dbReference type="NCBI Taxonomy" id="97485"/>
    <lineage>
        <taxon>Eukaryota</taxon>
        <taxon>Haptista</taxon>
        <taxon>Haptophyta</taxon>
        <taxon>Prymnesiophyceae</taxon>
        <taxon>Prymnesiales</taxon>
        <taxon>Prymnesiaceae</taxon>
        <taxon>Prymnesium</taxon>
    </lineage>
</organism>
<dbReference type="AlphaFoldDB" id="A0AB34K2Y0"/>
<accession>A0AB34K2Y0</accession>
<feature type="region of interest" description="Disordered" evidence="1">
    <location>
        <begin position="85"/>
        <end position="108"/>
    </location>
</feature>
<feature type="compositionally biased region" description="Basic residues" evidence="1">
    <location>
        <begin position="19"/>
        <end position="28"/>
    </location>
</feature>
<feature type="transmembrane region" description="Helical" evidence="2">
    <location>
        <begin position="58"/>
        <end position="77"/>
    </location>
</feature>
<evidence type="ECO:0000313" key="3">
    <source>
        <dbReference type="EMBL" id="KAL1528410.1"/>
    </source>
</evidence>
<comment type="caution">
    <text evidence="3">The sequence shown here is derived from an EMBL/GenBank/DDBJ whole genome shotgun (WGS) entry which is preliminary data.</text>
</comment>
<keyword evidence="2" id="KW-0472">Membrane</keyword>
<feature type="region of interest" description="Disordered" evidence="1">
    <location>
        <begin position="1"/>
        <end position="40"/>
    </location>
</feature>
<reference evidence="3 4" key="1">
    <citation type="journal article" date="2024" name="Science">
        <title>Giant polyketide synthase enzymes in the biosynthesis of giant marine polyether toxins.</title>
        <authorList>
            <person name="Fallon T.R."/>
            <person name="Shende V.V."/>
            <person name="Wierzbicki I.H."/>
            <person name="Pendleton A.L."/>
            <person name="Watervoot N.F."/>
            <person name="Auber R.P."/>
            <person name="Gonzalez D.J."/>
            <person name="Wisecaver J.H."/>
            <person name="Moore B.S."/>
        </authorList>
    </citation>
    <scope>NUCLEOTIDE SEQUENCE [LARGE SCALE GENOMIC DNA]</scope>
    <source>
        <strain evidence="3 4">12B1</strain>
    </source>
</reference>
<keyword evidence="2" id="KW-0812">Transmembrane</keyword>
<dbReference type="Proteomes" id="UP001515480">
    <property type="component" value="Unassembled WGS sequence"/>
</dbReference>